<evidence type="ECO:0000313" key="1">
    <source>
        <dbReference type="EMBL" id="AWA31045.1"/>
    </source>
</evidence>
<keyword evidence="2" id="KW-1185">Reference proteome</keyword>
<evidence type="ECO:0000313" key="2">
    <source>
        <dbReference type="Proteomes" id="UP000244193"/>
    </source>
</evidence>
<accession>A0A2S0RHF0</accession>
<name>A0A2S0RHF0_9FLAO</name>
<gene>
    <name evidence="1" type="ORF">HYN48_13660</name>
</gene>
<dbReference type="EMBL" id="CP028811">
    <property type="protein sequence ID" value="AWA31045.1"/>
    <property type="molecule type" value="Genomic_DNA"/>
</dbReference>
<protein>
    <submittedName>
        <fullName evidence="1">Uncharacterized protein</fullName>
    </submittedName>
</protein>
<sequence>MAMPFVAIILSSTGQGLYYNKKISDKYRFEVIQYGFLGRPVMNIDEQTFPFEKEIITLLNKSIPVDSTKTIDPWEIKNVDFIGENDNSIFLNISSDKQHAKVTFTKYTKEIKLRSQ</sequence>
<reference evidence="1 2" key="1">
    <citation type="submission" date="2018-04" db="EMBL/GenBank/DDBJ databases">
        <title>Genome sequencing of Flavobacterium sp. HYN0048.</title>
        <authorList>
            <person name="Yi H."/>
            <person name="Baek C."/>
        </authorList>
    </citation>
    <scope>NUCLEOTIDE SEQUENCE [LARGE SCALE GENOMIC DNA]</scope>
    <source>
        <strain evidence="1 2">HYN0048</strain>
    </source>
</reference>
<dbReference type="KEGG" id="fmg:HYN48_13660"/>
<organism evidence="1 2">
    <name type="scientific">Flavobacterium magnum</name>
    <dbReference type="NCBI Taxonomy" id="2162713"/>
    <lineage>
        <taxon>Bacteria</taxon>
        <taxon>Pseudomonadati</taxon>
        <taxon>Bacteroidota</taxon>
        <taxon>Flavobacteriia</taxon>
        <taxon>Flavobacteriales</taxon>
        <taxon>Flavobacteriaceae</taxon>
        <taxon>Flavobacterium</taxon>
    </lineage>
</organism>
<dbReference type="Proteomes" id="UP000244193">
    <property type="component" value="Chromosome"/>
</dbReference>
<dbReference type="AlphaFoldDB" id="A0A2S0RHF0"/>
<proteinExistence type="predicted"/>